<dbReference type="InterPro" id="IPR012310">
    <property type="entry name" value="DNA_ligase_ATP-dep_cent"/>
</dbReference>
<feature type="domain" description="ATP-dependent DNA ligase family profile" evidence="7">
    <location>
        <begin position="383"/>
        <end position="523"/>
    </location>
</feature>
<keyword evidence="9" id="KW-1185">Reference proteome</keyword>
<dbReference type="GO" id="GO:0006303">
    <property type="term" value="P:double-strand break repair via nonhomologous end joining"/>
    <property type="evidence" value="ECO:0007669"/>
    <property type="project" value="TreeGrafter"/>
</dbReference>
<feature type="region of interest" description="Disordered" evidence="6">
    <location>
        <begin position="675"/>
        <end position="715"/>
    </location>
</feature>
<proteinExistence type="inferred from homology"/>
<dbReference type="GO" id="GO:0006310">
    <property type="term" value="P:DNA recombination"/>
    <property type="evidence" value="ECO:0007669"/>
    <property type="project" value="InterPro"/>
</dbReference>
<evidence type="ECO:0000256" key="3">
    <source>
        <dbReference type="ARBA" id="ARBA00022741"/>
    </source>
</evidence>
<dbReference type="PANTHER" id="PTHR45997">
    <property type="entry name" value="DNA LIGASE 4"/>
    <property type="match status" value="1"/>
</dbReference>
<keyword evidence="4" id="KW-0067">ATP-binding</keyword>
<organism evidence="8 9">
    <name type="scientific">Cercophora scortea</name>
    <dbReference type="NCBI Taxonomy" id="314031"/>
    <lineage>
        <taxon>Eukaryota</taxon>
        <taxon>Fungi</taxon>
        <taxon>Dikarya</taxon>
        <taxon>Ascomycota</taxon>
        <taxon>Pezizomycotina</taxon>
        <taxon>Sordariomycetes</taxon>
        <taxon>Sordariomycetidae</taxon>
        <taxon>Sordariales</taxon>
        <taxon>Lasiosphaeriaceae</taxon>
        <taxon>Cercophora</taxon>
    </lineage>
</organism>
<evidence type="ECO:0000256" key="5">
    <source>
        <dbReference type="ARBA" id="ARBA00023242"/>
    </source>
</evidence>
<protein>
    <recommendedName>
        <fullName evidence="7">ATP-dependent DNA ligase family profile domain-containing protein</fullName>
    </recommendedName>
</protein>
<dbReference type="EMBL" id="JAUEPO010000003">
    <property type="protein sequence ID" value="KAK3327726.1"/>
    <property type="molecule type" value="Genomic_DNA"/>
</dbReference>
<reference evidence="8" key="1">
    <citation type="journal article" date="2023" name="Mol. Phylogenet. Evol.">
        <title>Genome-scale phylogeny and comparative genomics of the fungal order Sordariales.</title>
        <authorList>
            <person name="Hensen N."/>
            <person name="Bonometti L."/>
            <person name="Westerberg I."/>
            <person name="Brannstrom I.O."/>
            <person name="Guillou S."/>
            <person name="Cros-Aarteil S."/>
            <person name="Calhoun S."/>
            <person name="Haridas S."/>
            <person name="Kuo A."/>
            <person name="Mondo S."/>
            <person name="Pangilinan J."/>
            <person name="Riley R."/>
            <person name="LaButti K."/>
            <person name="Andreopoulos B."/>
            <person name="Lipzen A."/>
            <person name="Chen C."/>
            <person name="Yan M."/>
            <person name="Daum C."/>
            <person name="Ng V."/>
            <person name="Clum A."/>
            <person name="Steindorff A."/>
            <person name="Ohm R.A."/>
            <person name="Martin F."/>
            <person name="Silar P."/>
            <person name="Natvig D.O."/>
            <person name="Lalanne C."/>
            <person name="Gautier V."/>
            <person name="Ament-Velasquez S.L."/>
            <person name="Kruys A."/>
            <person name="Hutchinson M.I."/>
            <person name="Powell A.J."/>
            <person name="Barry K."/>
            <person name="Miller A.N."/>
            <person name="Grigoriev I.V."/>
            <person name="Debuchy R."/>
            <person name="Gladieux P."/>
            <person name="Hiltunen Thoren M."/>
            <person name="Johannesson H."/>
        </authorList>
    </citation>
    <scope>NUCLEOTIDE SEQUENCE</scope>
    <source>
        <strain evidence="8">SMH4131-1</strain>
    </source>
</reference>
<name>A0AAE0INQ0_9PEZI</name>
<evidence type="ECO:0000256" key="6">
    <source>
        <dbReference type="SAM" id="MobiDB-lite"/>
    </source>
</evidence>
<dbReference type="CDD" id="cd08039">
    <property type="entry name" value="Adenylation_DNA_ligase_Fungal"/>
    <property type="match status" value="1"/>
</dbReference>
<evidence type="ECO:0000313" key="9">
    <source>
        <dbReference type="Proteomes" id="UP001286456"/>
    </source>
</evidence>
<dbReference type="InterPro" id="IPR012340">
    <property type="entry name" value="NA-bd_OB-fold"/>
</dbReference>
<dbReference type="Pfam" id="PF01068">
    <property type="entry name" value="DNA_ligase_A_M"/>
    <property type="match status" value="1"/>
</dbReference>
<evidence type="ECO:0000256" key="4">
    <source>
        <dbReference type="ARBA" id="ARBA00022840"/>
    </source>
</evidence>
<dbReference type="SUPFAM" id="SSF56091">
    <property type="entry name" value="DNA ligase/mRNA capping enzyme, catalytic domain"/>
    <property type="match status" value="1"/>
</dbReference>
<comment type="similarity">
    <text evidence="1">Belongs to the ATP-dependent DNA ligase family.</text>
</comment>
<evidence type="ECO:0000256" key="2">
    <source>
        <dbReference type="ARBA" id="ARBA00022598"/>
    </source>
</evidence>
<evidence type="ECO:0000259" key="7">
    <source>
        <dbReference type="PROSITE" id="PS50160"/>
    </source>
</evidence>
<evidence type="ECO:0000256" key="1">
    <source>
        <dbReference type="ARBA" id="ARBA00007572"/>
    </source>
</evidence>
<dbReference type="InterPro" id="IPR036599">
    <property type="entry name" value="DNA_ligase_N_sf"/>
</dbReference>
<keyword evidence="2" id="KW-0436">Ligase</keyword>
<reference evidence="8" key="2">
    <citation type="submission" date="2023-06" db="EMBL/GenBank/DDBJ databases">
        <authorList>
            <consortium name="Lawrence Berkeley National Laboratory"/>
            <person name="Haridas S."/>
            <person name="Hensen N."/>
            <person name="Bonometti L."/>
            <person name="Westerberg I."/>
            <person name="Brannstrom I.O."/>
            <person name="Guillou S."/>
            <person name="Cros-Aarteil S."/>
            <person name="Calhoun S."/>
            <person name="Kuo A."/>
            <person name="Mondo S."/>
            <person name="Pangilinan J."/>
            <person name="Riley R."/>
            <person name="Labutti K."/>
            <person name="Andreopoulos B."/>
            <person name="Lipzen A."/>
            <person name="Chen C."/>
            <person name="Yanf M."/>
            <person name="Daum C."/>
            <person name="Ng V."/>
            <person name="Clum A."/>
            <person name="Steindorff A."/>
            <person name="Ohm R."/>
            <person name="Martin F."/>
            <person name="Silar P."/>
            <person name="Natvig D."/>
            <person name="Lalanne C."/>
            <person name="Gautier V."/>
            <person name="Ament-Velasquez S.L."/>
            <person name="Kruys A."/>
            <person name="Hutchinson M.I."/>
            <person name="Powell A.J."/>
            <person name="Barry K."/>
            <person name="Miller A.N."/>
            <person name="Grigoriev I.V."/>
            <person name="Debuchy R."/>
            <person name="Gladieux P."/>
            <person name="Thoren M.H."/>
            <person name="Johannesson H."/>
        </authorList>
    </citation>
    <scope>NUCLEOTIDE SEQUENCE</scope>
    <source>
        <strain evidence="8">SMH4131-1</strain>
    </source>
</reference>
<dbReference type="PROSITE" id="PS50160">
    <property type="entry name" value="DNA_LIGASE_A3"/>
    <property type="match status" value="1"/>
</dbReference>
<gene>
    <name evidence="8" type="ORF">B0T19DRAFT_422616</name>
</gene>
<dbReference type="GO" id="GO:0006297">
    <property type="term" value="P:nucleotide-excision repair, DNA gap filling"/>
    <property type="evidence" value="ECO:0007669"/>
    <property type="project" value="TreeGrafter"/>
</dbReference>
<dbReference type="GO" id="GO:0032807">
    <property type="term" value="C:DNA ligase IV complex"/>
    <property type="evidence" value="ECO:0007669"/>
    <property type="project" value="TreeGrafter"/>
</dbReference>
<evidence type="ECO:0000313" key="8">
    <source>
        <dbReference type="EMBL" id="KAK3327726.1"/>
    </source>
</evidence>
<feature type="region of interest" description="Disordered" evidence="6">
    <location>
        <begin position="735"/>
        <end position="821"/>
    </location>
</feature>
<dbReference type="GO" id="GO:0005524">
    <property type="term" value="F:ATP binding"/>
    <property type="evidence" value="ECO:0007669"/>
    <property type="project" value="UniProtKB-KW"/>
</dbReference>
<feature type="compositionally biased region" description="Polar residues" evidence="6">
    <location>
        <begin position="735"/>
        <end position="745"/>
    </location>
</feature>
<feature type="region of interest" description="Disordered" evidence="6">
    <location>
        <begin position="974"/>
        <end position="997"/>
    </location>
</feature>
<dbReference type="InterPro" id="IPR012308">
    <property type="entry name" value="DNA_ligase_ATP-dep_N"/>
</dbReference>
<dbReference type="Proteomes" id="UP001286456">
    <property type="component" value="Unassembled WGS sequence"/>
</dbReference>
<dbReference type="Gene3D" id="1.10.3260.10">
    <property type="entry name" value="DNA ligase, ATP-dependent, N-terminal domain"/>
    <property type="match status" value="1"/>
</dbReference>
<comment type="caution">
    <text evidence="8">The sequence shown here is derived from an EMBL/GenBank/DDBJ whole genome shotgun (WGS) entry which is preliminary data.</text>
</comment>
<feature type="compositionally biased region" description="Polar residues" evidence="6">
    <location>
        <begin position="675"/>
        <end position="695"/>
    </location>
</feature>
<sequence>MPFPFSHVCDLLQCLEEHHGARPGLRSNADIVREWFARHRSLLDLDDHNDAALLSTLIPERRTDRVYLIREKKLQTLVGRGLLLGVSRIRQLSRWNQPGSGVDLAQCVESILQETPNAKRPAQREVTVEEIDEVLNNIAAACRFSSPAVRKSASNTQLTARELDLGNLFKRLSARDAKWLTRLVLKNFEPVVLDPHTVYRNYHPLLPLMLKVQDDLVVAGRFLALQRREQTVTGGAGLKEFLKPTLGIKVGRQPWIKGRSIKHCLDMSRGRMSVEDKIDGEYCQIHIDLSKGPDCIQIFSKSGKDSTQDRAALHSSIRNSLQLYQPSCLLKKGCILEGELVVYSDKEEKILDLYKVRKYVSRSGSFIGTGQDSQTHHWEHLMIVYYDLLMVDDESLLTVKRSERFQRLKDLVVTISGRSMLVRREIIDSEKPSAASDLRRLFAKCITARQEGLVLKPDDPYFDFDMSRRPYSCCAIKLKKEYVGGFGDIGDFAVVGARYDAAKAQTYGITNLKWTHFYVGCLENKDEVERFKKKPKFVVTNVVELNTQQLKAFIRFVNPESVSETENDSIILRVEAGVDNGKYPSVIFPTPPVLDLRCFSFEKVGNTGFWSPRFPMVNRIHCDRTFHDTLSFAELQEMAIKEKEMPPPEDSQELLGWIAALEAADPKTAAVVASSQLTQSTVSTDVTASTQSTNRSEQEPSPALQSPKSHPVEAASATYPAGTLIAAVPKSSEIHSINDGTSKNIIDNHKKPIQGQKRPFATSAGDPPVRPKVRRCSEDQTAATCSPSMSFRASPASSQREPLSSIRASSSRRNTEHGSTIPRLAGVSSMYQPSLGDRILGEVLEPDQISQPTASVSFHRTFAAAPPRPSSAAELRANYSRTNDGAGCDSSAKAAETTSTGSMSRCRYLPDSCMLYNYSFLLSPCISGFLLVMEDLLPCHGVTDFINDPQAWVDGASDGLQGATASIIATRSSTTRMQENDTASASSTIKSRRNKRKKAVLVDSRRKEATDTFLKRVEAAGLRRSNGAREYVPVYDWRVLEVLRDEEEKCRGRKDRHGSRFAMESSQSIWKRFWVGLA</sequence>
<dbReference type="AlphaFoldDB" id="A0AAE0INQ0"/>
<dbReference type="PANTHER" id="PTHR45997:SF2">
    <property type="entry name" value="ATP DEPENDENT DNA LIGASE DOMAIN PROTEIN (AFU_ORTHOLOGUE AFUA_5G02430)"/>
    <property type="match status" value="1"/>
</dbReference>
<feature type="compositionally biased region" description="Polar residues" evidence="6">
    <location>
        <begin position="779"/>
        <end position="812"/>
    </location>
</feature>
<dbReference type="Gene3D" id="3.30.470.30">
    <property type="entry name" value="DNA ligase/mRNA capping enzyme"/>
    <property type="match status" value="1"/>
</dbReference>
<dbReference type="Pfam" id="PF04675">
    <property type="entry name" value="DNA_ligase_A_N"/>
    <property type="match status" value="1"/>
</dbReference>
<dbReference type="GO" id="GO:0003677">
    <property type="term" value="F:DNA binding"/>
    <property type="evidence" value="ECO:0007669"/>
    <property type="project" value="InterPro"/>
</dbReference>
<feature type="compositionally biased region" description="Polar residues" evidence="6">
    <location>
        <begin position="980"/>
        <end position="989"/>
    </location>
</feature>
<dbReference type="Gene3D" id="2.40.50.140">
    <property type="entry name" value="Nucleic acid-binding proteins"/>
    <property type="match status" value="1"/>
</dbReference>
<keyword evidence="3" id="KW-0547">Nucleotide-binding</keyword>
<dbReference type="InterPro" id="IPR029710">
    <property type="entry name" value="LIG4"/>
</dbReference>
<dbReference type="GO" id="GO:0003910">
    <property type="term" value="F:DNA ligase (ATP) activity"/>
    <property type="evidence" value="ECO:0007669"/>
    <property type="project" value="InterPro"/>
</dbReference>
<keyword evidence="5" id="KW-0539">Nucleus</keyword>
<accession>A0AAE0INQ0</accession>